<reference evidence="2 3" key="1">
    <citation type="submission" date="2015-03" db="EMBL/GenBank/DDBJ databases">
        <title>Genomics and transcriptomics of the oil-accumulating basidiomycete yeast T. oleaginosus allow insights into substrate utilization and the diverse evolutionary trajectories of mating systems in fungi.</title>
        <authorList>
            <consortium name="DOE Joint Genome Institute"/>
            <person name="Kourist R."/>
            <person name="Kracht O."/>
            <person name="Bracharz F."/>
            <person name="Lipzen A."/>
            <person name="Nolan M."/>
            <person name="Ohm R."/>
            <person name="Grigoriev I."/>
            <person name="Sun S."/>
            <person name="Heitman J."/>
            <person name="Bruck T."/>
            <person name="Nowrousian M."/>
        </authorList>
    </citation>
    <scope>NUCLEOTIDE SEQUENCE [LARGE SCALE GENOMIC DNA]</scope>
    <source>
        <strain evidence="2 3">IBC0246</strain>
    </source>
</reference>
<dbReference type="GeneID" id="28982987"/>
<protein>
    <submittedName>
        <fullName evidence="2">Uncharacterized protein</fullName>
    </submittedName>
</protein>
<evidence type="ECO:0000313" key="2">
    <source>
        <dbReference type="EMBL" id="KLT44602.1"/>
    </source>
</evidence>
<dbReference type="RefSeq" id="XP_018281093.1">
    <property type="nucleotide sequence ID" value="XM_018422384.1"/>
</dbReference>
<evidence type="ECO:0000256" key="1">
    <source>
        <dbReference type="SAM" id="MobiDB-lite"/>
    </source>
</evidence>
<organism evidence="2 3">
    <name type="scientific">Cutaneotrichosporon oleaginosum</name>
    <dbReference type="NCBI Taxonomy" id="879819"/>
    <lineage>
        <taxon>Eukaryota</taxon>
        <taxon>Fungi</taxon>
        <taxon>Dikarya</taxon>
        <taxon>Basidiomycota</taxon>
        <taxon>Agaricomycotina</taxon>
        <taxon>Tremellomycetes</taxon>
        <taxon>Trichosporonales</taxon>
        <taxon>Trichosporonaceae</taxon>
        <taxon>Cutaneotrichosporon</taxon>
    </lineage>
</organism>
<dbReference type="Proteomes" id="UP000053611">
    <property type="component" value="Unassembled WGS sequence"/>
</dbReference>
<feature type="region of interest" description="Disordered" evidence="1">
    <location>
        <begin position="1"/>
        <end position="131"/>
    </location>
</feature>
<accession>A0A0J0XU79</accession>
<proteinExistence type="predicted"/>
<dbReference type="EMBL" id="KQ087186">
    <property type="protein sequence ID" value="KLT44602.1"/>
    <property type="molecule type" value="Genomic_DNA"/>
</dbReference>
<feature type="compositionally biased region" description="Polar residues" evidence="1">
    <location>
        <begin position="117"/>
        <end position="131"/>
    </location>
</feature>
<name>A0A0J0XU79_9TREE</name>
<dbReference type="AlphaFoldDB" id="A0A0J0XU79"/>
<gene>
    <name evidence="2" type="ORF">CC85DRAFT_283538</name>
</gene>
<keyword evidence="3" id="KW-1185">Reference proteome</keyword>
<sequence>MADGDAVQQTPRAAARHNTHAAAPPGMMNVTTDAPPPPPGASMPTFGRLTPMRRPHESLALAGEDVPERERTRRAMPSTTTGTPSPPAGRPLPAFLKLGQPGGPSSTTEMNAAMARSATTGGRSTPTRAGW</sequence>
<evidence type="ECO:0000313" key="3">
    <source>
        <dbReference type="Proteomes" id="UP000053611"/>
    </source>
</evidence>